<comment type="caution">
    <text evidence="2">The sequence shown here is derived from an EMBL/GenBank/DDBJ whole genome shotgun (WGS) entry which is preliminary data.</text>
</comment>
<gene>
    <name evidence="2" type="primary">ZEB2_2</name>
    <name evidence="2" type="ORF">EYF80_065910</name>
</gene>
<dbReference type="OrthoDB" id="7491548at2759"/>
<evidence type="ECO:0000313" key="3">
    <source>
        <dbReference type="Proteomes" id="UP000314294"/>
    </source>
</evidence>
<dbReference type="GO" id="GO:0003677">
    <property type="term" value="F:DNA binding"/>
    <property type="evidence" value="ECO:0007669"/>
    <property type="project" value="UniProtKB-KW"/>
</dbReference>
<dbReference type="AlphaFoldDB" id="A0A4Z2E5G3"/>
<organism evidence="2 3">
    <name type="scientific">Liparis tanakae</name>
    <name type="common">Tanaka's snailfish</name>
    <dbReference type="NCBI Taxonomy" id="230148"/>
    <lineage>
        <taxon>Eukaryota</taxon>
        <taxon>Metazoa</taxon>
        <taxon>Chordata</taxon>
        <taxon>Craniata</taxon>
        <taxon>Vertebrata</taxon>
        <taxon>Euteleostomi</taxon>
        <taxon>Actinopterygii</taxon>
        <taxon>Neopterygii</taxon>
        <taxon>Teleostei</taxon>
        <taxon>Neoteleostei</taxon>
        <taxon>Acanthomorphata</taxon>
        <taxon>Eupercaria</taxon>
        <taxon>Perciformes</taxon>
        <taxon>Cottioidei</taxon>
        <taxon>Cottales</taxon>
        <taxon>Liparidae</taxon>
        <taxon>Liparis</taxon>
    </lineage>
</organism>
<evidence type="ECO:0000313" key="2">
    <source>
        <dbReference type="EMBL" id="TNN23967.1"/>
    </source>
</evidence>
<keyword evidence="2" id="KW-0371">Homeobox</keyword>
<keyword evidence="2" id="KW-0238">DNA-binding</keyword>
<protein>
    <submittedName>
        <fullName evidence="2">Zinc finger E-box-binding homeobox 2</fullName>
    </submittedName>
</protein>
<name>A0A4Z2E5G3_9TELE</name>
<evidence type="ECO:0000256" key="1">
    <source>
        <dbReference type="SAM" id="MobiDB-lite"/>
    </source>
</evidence>
<keyword evidence="3" id="KW-1185">Reference proteome</keyword>
<dbReference type="EMBL" id="SRLO01016801">
    <property type="protein sequence ID" value="TNN23967.1"/>
    <property type="molecule type" value="Genomic_DNA"/>
</dbReference>
<feature type="region of interest" description="Disordered" evidence="1">
    <location>
        <begin position="66"/>
        <end position="114"/>
    </location>
</feature>
<feature type="compositionally biased region" description="Basic residues" evidence="1">
    <location>
        <begin position="89"/>
        <end position="103"/>
    </location>
</feature>
<reference evidence="2 3" key="1">
    <citation type="submission" date="2019-03" db="EMBL/GenBank/DDBJ databases">
        <title>First draft genome of Liparis tanakae, snailfish: a comprehensive survey of snailfish specific genes.</title>
        <authorList>
            <person name="Kim W."/>
            <person name="Song I."/>
            <person name="Jeong J.-H."/>
            <person name="Kim D."/>
            <person name="Kim S."/>
            <person name="Ryu S."/>
            <person name="Song J.Y."/>
            <person name="Lee S.K."/>
        </authorList>
    </citation>
    <scope>NUCLEOTIDE SEQUENCE [LARGE SCALE GENOMIC DNA]</scope>
    <source>
        <tissue evidence="2">Muscle</tissue>
    </source>
</reference>
<proteinExistence type="predicted"/>
<accession>A0A4Z2E5G3</accession>
<sequence>MVLDVYVLTISSGGAAPLMRTPCIPIRRMTCLTTKYLTPSTFLQAERERGDTAIIYPEAPEELCRLGTPEAAGPEDNGENRREVSGNAARRRRVGGTERKRRTASGSSLTRPGSCGSHRFTGCLAVYLPSQRTAGQGPETR</sequence>
<dbReference type="Proteomes" id="UP000314294">
    <property type="component" value="Unassembled WGS sequence"/>
</dbReference>